<evidence type="ECO:0000313" key="1">
    <source>
        <dbReference type="EMBL" id="JAH12020.1"/>
    </source>
</evidence>
<reference evidence="1" key="1">
    <citation type="submission" date="2014-11" db="EMBL/GenBank/DDBJ databases">
        <authorList>
            <person name="Amaro Gonzalez C."/>
        </authorList>
    </citation>
    <scope>NUCLEOTIDE SEQUENCE</scope>
</reference>
<proteinExistence type="predicted"/>
<protein>
    <submittedName>
        <fullName evidence="1">Uncharacterized protein</fullName>
    </submittedName>
</protein>
<accession>A0A0E9Q6Q3</accession>
<dbReference type="EMBL" id="GBXM01096557">
    <property type="protein sequence ID" value="JAH12020.1"/>
    <property type="molecule type" value="Transcribed_RNA"/>
</dbReference>
<name>A0A0E9Q6Q3_ANGAN</name>
<dbReference type="AlphaFoldDB" id="A0A0E9Q6Q3"/>
<sequence>MLNYILGQWLFLIEWFTVSSFALHE</sequence>
<reference evidence="1" key="2">
    <citation type="journal article" date="2015" name="Fish Shellfish Immunol.">
        <title>Early steps in the European eel (Anguilla anguilla)-Vibrio vulnificus interaction in the gills: Role of the RtxA13 toxin.</title>
        <authorList>
            <person name="Callol A."/>
            <person name="Pajuelo D."/>
            <person name="Ebbesson L."/>
            <person name="Teles M."/>
            <person name="MacKenzie S."/>
            <person name="Amaro C."/>
        </authorList>
    </citation>
    <scope>NUCLEOTIDE SEQUENCE</scope>
</reference>
<organism evidence="1">
    <name type="scientific">Anguilla anguilla</name>
    <name type="common">European freshwater eel</name>
    <name type="synonym">Muraena anguilla</name>
    <dbReference type="NCBI Taxonomy" id="7936"/>
    <lineage>
        <taxon>Eukaryota</taxon>
        <taxon>Metazoa</taxon>
        <taxon>Chordata</taxon>
        <taxon>Craniata</taxon>
        <taxon>Vertebrata</taxon>
        <taxon>Euteleostomi</taxon>
        <taxon>Actinopterygii</taxon>
        <taxon>Neopterygii</taxon>
        <taxon>Teleostei</taxon>
        <taxon>Anguilliformes</taxon>
        <taxon>Anguillidae</taxon>
        <taxon>Anguilla</taxon>
    </lineage>
</organism>